<keyword evidence="7" id="KW-0645">Protease</keyword>
<dbReference type="Pfam" id="PF01957">
    <property type="entry name" value="NfeD"/>
    <property type="match status" value="1"/>
</dbReference>
<name>A0A542ZVH1_RARFA</name>
<protein>
    <submittedName>
        <fullName evidence="7">Membrane protein implicated in regulation of membrane protease activity</fullName>
    </submittedName>
</protein>
<keyword evidence="8" id="KW-1185">Reference proteome</keyword>
<dbReference type="Gene3D" id="2.40.50.140">
    <property type="entry name" value="Nucleic acid-binding proteins"/>
    <property type="match status" value="1"/>
</dbReference>
<evidence type="ECO:0000313" key="8">
    <source>
        <dbReference type="Proteomes" id="UP000315389"/>
    </source>
</evidence>
<organism evidence="7 8">
    <name type="scientific">Rarobacter faecitabidus</name>
    <dbReference type="NCBI Taxonomy" id="13243"/>
    <lineage>
        <taxon>Bacteria</taxon>
        <taxon>Bacillati</taxon>
        <taxon>Actinomycetota</taxon>
        <taxon>Actinomycetes</taxon>
        <taxon>Micrococcales</taxon>
        <taxon>Rarobacteraceae</taxon>
        <taxon>Rarobacter</taxon>
    </lineage>
</organism>
<dbReference type="GO" id="GO:0008233">
    <property type="term" value="F:peptidase activity"/>
    <property type="evidence" value="ECO:0007669"/>
    <property type="project" value="UniProtKB-KW"/>
</dbReference>
<evidence type="ECO:0000256" key="1">
    <source>
        <dbReference type="ARBA" id="ARBA00004141"/>
    </source>
</evidence>
<accession>A0A542ZVH1</accession>
<keyword evidence="3 5" id="KW-1133">Transmembrane helix</keyword>
<evidence type="ECO:0000256" key="5">
    <source>
        <dbReference type="SAM" id="Phobius"/>
    </source>
</evidence>
<comment type="caution">
    <text evidence="7">The sequence shown here is derived from an EMBL/GenBank/DDBJ whole genome shotgun (WGS) entry which is preliminary data.</text>
</comment>
<reference evidence="7 8" key="1">
    <citation type="submission" date="2019-06" db="EMBL/GenBank/DDBJ databases">
        <title>Sequencing the genomes of 1000 actinobacteria strains.</title>
        <authorList>
            <person name="Klenk H.-P."/>
        </authorList>
    </citation>
    <scope>NUCLEOTIDE SEQUENCE [LARGE SCALE GENOMIC DNA]</scope>
    <source>
        <strain evidence="7 8">DSM 4813</strain>
    </source>
</reference>
<dbReference type="EMBL" id="VFOS01000001">
    <property type="protein sequence ID" value="TQL64358.1"/>
    <property type="molecule type" value="Genomic_DNA"/>
</dbReference>
<feature type="domain" description="NfeD-like C-terminal" evidence="6">
    <location>
        <begin position="87"/>
        <end position="142"/>
    </location>
</feature>
<dbReference type="PANTHER" id="PTHR33507">
    <property type="entry name" value="INNER MEMBRANE PROTEIN YBBJ"/>
    <property type="match status" value="1"/>
</dbReference>
<dbReference type="InterPro" id="IPR052165">
    <property type="entry name" value="Membrane_assoc_protease"/>
</dbReference>
<keyword evidence="2 5" id="KW-0812">Transmembrane</keyword>
<dbReference type="GO" id="GO:0005886">
    <property type="term" value="C:plasma membrane"/>
    <property type="evidence" value="ECO:0007669"/>
    <property type="project" value="TreeGrafter"/>
</dbReference>
<proteinExistence type="predicted"/>
<comment type="subcellular location">
    <subcellularLocation>
        <location evidence="1">Membrane</location>
        <topology evidence="1">Multi-pass membrane protein</topology>
    </subcellularLocation>
</comment>
<dbReference type="InterPro" id="IPR012340">
    <property type="entry name" value="NA-bd_OB-fold"/>
</dbReference>
<evidence type="ECO:0000256" key="2">
    <source>
        <dbReference type="ARBA" id="ARBA00022692"/>
    </source>
</evidence>
<sequence>MGHIDLWVWWVSAAIILALVEVISLDLVLLMFAGGAASAGLAQALGAPWWAQIAVFIAVSAVLLLTLRPWLLVHLRGRVQLQDTNVHAYAGKPATAVTPVDASGGRVKLLGEVWTARTDDSQTIPPGAQVIVTKIDGATAVVSSQITT</sequence>
<dbReference type="OrthoDB" id="3174252at2"/>
<keyword evidence="7" id="KW-0378">Hydrolase</keyword>
<feature type="transmembrane region" description="Helical" evidence="5">
    <location>
        <begin position="7"/>
        <end position="37"/>
    </location>
</feature>
<evidence type="ECO:0000313" key="7">
    <source>
        <dbReference type="EMBL" id="TQL64358.1"/>
    </source>
</evidence>
<dbReference type="RefSeq" id="WP_142119243.1">
    <property type="nucleotide sequence ID" value="NZ_BAAASV010000003.1"/>
</dbReference>
<dbReference type="InterPro" id="IPR002810">
    <property type="entry name" value="NfeD-like_C"/>
</dbReference>
<evidence type="ECO:0000259" key="6">
    <source>
        <dbReference type="Pfam" id="PF01957"/>
    </source>
</evidence>
<evidence type="ECO:0000256" key="4">
    <source>
        <dbReference type="ARBA" id="ARBA00023136"/>
    </source>
</evidence>
<dbReference type="Proteomes" id="UP000315389">
    <property type="component" value="Unassembled WGS sequence"/>
</dbReference>
<dbReference type="PANTHER" id="PTHR33507:SF3">
    <property type="entry name" value="INNER MEMBRANE PROTEIN YBBJ"/>
    <property type="match status" value="1"/>
</dbReference>
<dbReference type="AlphaFoldDB" id="A0A542ZVH1"/>
<dbReference type="GO" id="GO:0006508">
    <property type="term" value="P:proteolysis"/>
    <property type="evidence" value="ECO:0007669"/>
    <property type="project" value="UniProtKB-KW"/>
</dbReference>
<keyword evidence="4 5" id="KW-0472">Membrane</keyword>
<feature type="transmembrane region" description="Helical" evidence="5">
    <location>
        <begin position="49"/>
        <end position="71"/>
    </location>
</feature>
<gene>
    <name evidence="7" type="ORF">FB461_0860</name>
</gene>
<dbReference type="SUPFAM" id="SSF141322">
    <property type="entry name" value="NfeD domain-like"/>
    <property type="match status" value="1"/>
</dbReference>
<evidence type="ECO:0000256" key="3">
    <source>
        <dbReference type="ARBA" id="ARBA00022989"/>
    </source>
</evidence>